<feature type="transmembrane region" description="Helical" evidence="6">
    <location>
        <begin position="456"/>
        <end position="474"/>
    </location>
</feature>
<dbReference type="InterPro" id="IPR004841">
    <property type="entry name" value="AA-permease/SLC12A_dom"/>
</dbReference>
<proteinExistence type="predicted"/>
<accession>A0ABR4G294</accession>
<dbReference type="PIRSF" id="PIRSF006060">
    <property type="entry name" value="AA_transporter"/>
    <property type="match status" value="1"/>
</dbReference>
<evidence type="ECO:0000256" key="2">
    <source>
        <dbReference type="ARBA" id="ARBA00022692"/>
    </source>
</evidence>
<dbReference type="InterPro" id="IPR050524">
    <property type="entry name" value="APC_YAT"/>
</dbReference>
<dbReference type="EMBL" id="JBFTWV010000061">
    <property type="protein sequence ID" value="KAL2793145.1"/>
    <property type="molecule type" value="Genomic_DNA"/>
</dbReference>
<feature type="transmembrane region" description="Helical" evidence="6">
    <location>
        <begin position="76"/>
        <end position="92"/>
    </location>
</feature>
<name>A0ABR4G294_9EURO</name>
<protein>
    <submittedName>
        <fullName evidence="8">Amino acid permease/ SLC12A domain-containing protein</fullName>
    </submittedName>
</protein>
<feature type="transmembrane region" description="Helical" evidence="6">
    <location>
        <begin position="486"/>
        <end position="506"/>
    </location>
</feature>
<evidence type="ECO:0000256" key="3">
    <source>
        <dbReference type="ARBA" id="ARBA00022989"/>
    </source>
</evidence>
<keyword evidence="9" id="KW-1185">Reference proteome</keyword>
<sequence>MTSTTEKSPNHEGIDSTSFTTDQEQGSSYTTNAGTETRRLQRKLGVKEVQLFALSAAIGTNIFVSVGSALPKAGPAGLFLGFVIWGACILCVNECYGEMVTYMPVPSATITFASKWVDEALGFAMGWNYFLNMALLVPFEIVALSLMIGYWTDVMPAAAVVVIMMVIYLILNVIDVSWFGAAEFYIGIFKVLLAVGLTFYTFITMVGGNPQHDAYGFRYWNQPGAFAEYLVDGPSGRLCGVVAAMVQAGFTFCGPEYLGMIAAETRNPRRVIHRAYKTFLIRVLLFFVGGALCIGIVIPYEDSTLARLLDAGVSTGAASPYVISMQRLGIAGLGSVVNAGIMVSLVSAGNALLFSAARTLYGMALDGKAPRVLGVCTKKGIPIWALFVSLSFCLLGLLQVSESSAKVMNYLVILITANQLLNHFSVSLTYIHFYRALSAQGIDRNTLPYKGRFQPYTSYVAVTSTALLTLLLGFDLFVDVPNNWSIRYFCLNYAMLAFYVVMFVGWKVVRKTRYVKASEVDLGLGGAREEIEVHQRIVEDEGEKMGKFEKVLLKVVPM</sequence>
<reference evidence="8 9" key="1">
    <citation type="submission" date="2024-07" db="EMBL/GenBank/DDBJ databases">
        <title>Section-level genome sequencing and comparative genomics of Aspergillus sections Usti and Cavernicolus.</title>
        <authorList>
            <consortium name="Lawrence Berkeley National Laboratory"/>
            <person name="Nybo J.L."/>
            <person name="Vesth T.C."/>
            <person name="Theobald S."/>
            <person name="Frisvad J.C."/>
            <person name="Larsen T.O."/>
            <person name="Kjaerboelling I."/>
            <person name="Rothschild-Mancinelli K."/>
            <person name="Lyhne E.K."/>
            <person name="Kogle M.E."/>
            <person name="Barry K."/>
            <person name="Clum A."/>
            <person name="Na H."/>
            <person name="Ledsgaard L."/>
            <person name="Lin J."/>
            <person name="Lipzen A."/>
            <person name="Kuo A."/>
            <person name="Riley R."/>
            <person name="Mondo S."/>
            <person name="Labutti K."/>
            <person name="Haridas S."/>
            <person name="Pangalinan J."/>
            <person name="Salamov A.A."/>
            <person name="Simmons B.A."/>
            <person name="Magnuson J.K."/>
            <person name="Chen J."/>
            <person name="Drula E."/>
            <person name="Henrissat B."/>
            <person name="Wiebenga A."/>
            <person name="Lubbers R.J."/>
            <person name="Gomes A.C."/>
            <person name="Makela M.R."/>
            <person name="Stajich J."/>
            <person name="Grigoriev I.V."/>
            <person name="Mortensen U.H."/>
            <person name="De Vries R.P."/>
            <person name="Baker S.E."/>
            <person name="Andersen M.R."/>
        </authorList>
    </citation>
    <scope>NUCLEOTIDE SEQUENCE [LARGE SCALE GENOMIC DNA]</scope>
    <source>
        <strain evidence="8 9">CBS 209.92</strain>
    </source>
</reference>
<feature type="compositionally biased region" description="Polar residues" evidence="5">
    <location>
        <begin position="15"/>
        <end position="34"/>
    </location>
</feature>
<feature type="domain" description="Amino acid permease/ SLC12A" evidence="7">
    <location>
        <begin position="49"/>
        <end position="514"/>
    </location>
</feature>
<evidence type="ECO:0000313" key="8">
    <source>
        <dbReference type="EMBL" id="KAL2793145.1"/>
    </source>
</evidence>
<evidence type="ECO:0000256" key="5">
    <source>
        <dbReference type="SAM" id="MobiDB-lite"/>
    </source>
</evidence>
<evidence type="ECO:0000313" key="9">
    <source>
        <dbReference type="Proteomes" id="UP001610563"/>
    </source>
</evidence>
<feature type="transmembrane region" description="Helical" evidence="6">
    <location>
        <begin position="341"/>
        <end position="361"/>
    </location>
</feature>
<feature type="transmembrane region" description="Helical" evidence="6">
    <location>
        <begin position="184"/>
        <end position="203"/>
    </location>
</feature>
<feature type="transmembrane region" description="Helical" evidence="6">
    <location>
        <begin position="129"/>
        <end position="151"/>
    </location>
</feature>
<keyword evidence="3 6" id="KW-1133">Transmembrane helix</keyword>
<comment type="caution">
    <text evidence="8">The sequence shown here is derived from an EMBL/GenBank/DDBJ whole genome shotgun (WGS) entry which is preliminary data.</text>
</comment>
<feature type="transmembrane region" description="Helical" evidence="6">
    <location>
        <begin position="410"/>
        <end position="435"/>
    </location>
</feature>
<dbReference type="PANTHER" id="PTHR43341">
    <property type="entry name" value="AMINO ACID PERMEASE"/>
    <property type="match status" value="1"/>
</dbReference>
<keyword evidence="2 6" id="KW-0812">Transmembrane</keyword>
<dbReference type="PANTHER" id="PTHR43341:SF15">
    <property type="entry name" value="GENERAL AMINO ACID PERMEASE AGP2"/>
    <property type="match status" value="1"/>
</dbReference>
<feature type="transmembrane region" description="Helical" evidence="6">
    <location>
        <begin position="158"/>
        <end position="178"/>
    </location>
</feature>
<comment type="subcellular location">
    <subcellularLocation>
        <location evidence="1">Membrane</location>
        <topology evidence="1">Multi-pass membrane protein</topology>
    </subcellularLocation>
</comment>
<evidence type="ECO:0000256" key="4">
    <source>
        <dbReference type="ARBA" id="ARBA00023136"/>
    </source>
</evidence>
<feature type="transmembrane region" description="Helical" evidence="6">
    <location>
        <begin position="49"/>
        <end position="70"/>
    </location>
</feature>
<evidence type="ECO:0000259" key="7">
    <source>
        <dbReference type="Pfam" id="PF00324"/>
    </source>
</evidence>
<organism evidence="8 9">
    <name type="scientific">Aspergillus keveii</name>
    <dbReference type="NCBI Taxonomy" id="714993"/>
    <lineage>
        <taxon>Eukaryota</taxon>
        <taxon>Fungi</taxon>
        <taxon>Dikarya</taxon>
        <taxon>Ascomycota</taxon>
        <taxon>Pezizomycotina</taxon>
        <taxon>Eurotiomycetes</taxon>
        <taxon>Eurotiomycetidae</taxon>
        <taxon>Eurotiales</taxon>
        <taxon>Aspergillaceae</taxon>
        <taxon>Aspergillus</taxon>
        <taxon>Aspergillus subgen. Nidulantes</taxon>
    </lineage>
</organism>
<evidence type="ECO:0000256" key="6">
    <source>
        <dbReference type="SAM" id="Phobius"/>
    </source>
</evidence>
<dbReference type="Proteomes" id="UP001610563">
    <property type="component" value="Unassembled WGS sequence"/>
</dbReference>
<gene>
    <name evidence="8" type="ORF">BJX66DRAFT_351938</name>
</gene>
<feature type="transmembrane region" description="Helical" evidence="6">
    <location>
        <begin position="381"/>
        <end position="398"/>
    </location>
</feature>
<evidence type="ECO:0000256" key="1">
    <source>
        <dbReference type="ARBA" id="ARBA00004141"/>
    </source>
</evidence>
<dbReference type="Gene3D" id="1.20.1740.10">
    <property type="entry name" value="Amino acid/polyamine transporter I"/>
    <property type="match status" value="1"/>
</dbReference>
<keyword evidence="4 6" id="KW-0472">Membrane</keyword>
<feature type="transmembrane region" description="Helical" evidence="6">
    <location>
        <begin position="279"/>
        <end position="300"/>
    </location>
</feature>
<dbReference type="Pfam" id="PF00324">
    <property type="entry name" value="AA_permease"/>
    <property type="match status" value="1"/>
</dbReference>
<feature type="region of interest" description="Disordered" evidence="5">
    <location>
        <begin position="1"/>
        <end position="34"/>
    </location>
</feature>